<dbReference type="GO" id="GO:0008083">
    <property type="term" value="F:growth factor activity"/>
    <property type="evidence" value="ECO:0007669"/>
    <property type="project" value="TreeGrafter"/>
</dbReference>
<dbReference type="AlphaFoldDB" id="A0A232FDV4"/>
<reference evidence="6 7" key="1">
    <citation type="journal article" date="2017" name="Curr. Biol.">
        <title>The Evolution of Venom by Co-option of Single-Copy Genes.</title>
        <authorList>
            <person name="Martinson E.O."/>
            <person name="Mrinalini"/>
            <person name="Kelkar Y.D."/>
            <person name="Chang C.H."/>
            <person name="Werren J.H."/>
        </authorList>
    </citation>
    <scope>NUCLEOTIDE SEQUENCE [LARGE SCALE GENOMIC DNA]</scope>
    <source>
        <strain evidence="6 7">Alberta</strain>
        <tissue evidence="6">Whole body</tissue>
    </source>
</reference>
<evidence type="ECO:0000259" key="5">
    <source>
        <dbReference type="Pfam" id="PF16077"/>
    </source>
</evidence>
<proteinExistence type="predicted"/>
<dbReference type="GO" id="GO:0005121">
    <property type="term" value="F:Toll binding"/>
    <property type="evidence" value="ECO:0007669"/>
    <property type="project" value="TreeGrafter"/>
</dbReference>
<dbReference type="Proteomes" id="UP000215335">
    <property type="component" value="Unassembled WGS sequence"/>
</dbReference>
<organism evidence="6 7">
    <name type="scientific">Trichomalopsis sarcophagae</name>
    <dbReference type="NCBI Taxonomy" id="543379"/>
    <lineage>
        <taxon>Eukaryota</taxon>
        <taxon>Metazoa</taxon>
        <taxon>Ecdysozoa</taxon>
        <taxon>Arthropoda</taxon>
        <taxon>Hexapoda</taxon>
        <taxon>Insecta</taxon>
        <taxon>Pterygota</taxon>
        <taxon>Neoptera</taxon>
        <taxon>Endopterygota</taxon>
        <taxon>Hymenoptera</taxon>
        <taxon>Apocrita</taxon>
        <taxon>Proctotrupomorpha</taxon>
        <taxon>Chalcidoidea</taxon>
        <taxon>Pteromalidae</taxon>
        <taxon>Pteromalinae</taxon>
        <taxon>Trichomalopsis</taxon>
    </lineage>
</organism>
<keyword evidence="1" id="KW-0732">Signal</keyword>
<feature type="region of interest" description="Disordered" evidence="4">
    <location>
        <begin position="377"/>
        <end position="396"/>
    </location>
</feature>
<dbReference type="GO" id="GO:0005615">
    <property type="term" value="C:extracellular space"/>
    <property type="evidence" value="ECO:0007669"/>
    <property type="project" value="UniProtKB-ARBA"/>
</dbReference>
<feature type="compositionally biased region" description="Basic and acidic residues" evidence="4">
    <location>
        <begin position="104"/>
        <end position="124"/>
    </location>
</feature>
<dbReference type="EMBL" id="NNAY01000403">
    <property type="protein sequence ID" value="OXU28639.1"/>
    <property type="molecule type" value="Genomic_DNA"/>
</dbReference>
<dbReference type="PANTHER" id="PTHR23199">
    <property type="entry name" value="NEUROTROPHIN 1-RELATED"/>
    <property type="match status" value="1"/>
</dbReference>
<dbReference type="InterPro" id="IPR052444">
    <property type="entry name" value="Spz/Toll_ligand-like"/>
</dbReference>
<feature type="region of interest" description="Disordered" evidence="4">
    <location>
        <begin position="425"/>
        <end position="513"/>
    </location>
</feature>
<dbReference type="PANTHER" id="PTHR23199:SF12">
    <property type="entry name" value="NEUROTROPHIN 1-RELATED"/>
    <property type="match status" value="1"/>
</dbReference>
<feature type="compositionally biased region" description="Low complexity" evidence="4">
    <location>
        <begin position="66"/>
        <end position="78"/>
    </location>
</feature>
<dbReference type="InterPro" id="IPR029034">
    <property type="entry name" value="Cystine-knot_cytokine"/>
</dbReference>
<evidence type="ECO:0000256" key="3">
    <source>
        <dbReference type="ARBA" id="ARBA00023180"/>
    </source>
</evidence>
<feature type="non-terminal residue" evidence="6">
    <location>
        <position position="1"/>
    </location>
</feature>
<keyword evidence="7" id="KW-1185">Reference proteome</keyword>
<feature type="region of interest" description="Disordered" evidence="4">
    <location>
        <begin position="571"/>
        <end position="626"/>
    </location>
</feature>
<dbReference type="GO" id="GO:0045087">
    <property type="term" value="P:innate immune response"/>
    <property type="evidence" value="ECO:0007669"/>
    <property type="project" value="TreeGrafter"/>
</dbReference>
<evidence type="ECO:0000256" key="2">
    <source>
        <dbReference type="ARBA" id="ARBA00023157"/>
    </source>
</evidence>
<evidence type="ECO:0000313" key="7">
    <source>
        <dbReference type="Proteomes" id="UP000215335"/>
    </source>
</evidence>
<dbReference type="Gene3D" id="2.10.90.10">
    <property type="entry name" value="Cystine-knot cytokines"/>
    <property type="match status" value="1"/>
</dbReference>
<dbReference type="OrthoDB" id="8197497at2759"/>
<name>A0A232FDV4_9HYME</name>
<evidence type="ECO:0000256" key="4">
    <source>
        <dbReference type="SAM" id="MobiDB-lite"/>
    </source>
</evidence>
<feature type="compositionally biased region" description="Basic and acidic residues" evidence="4">
    <location>
        <begin position="169"/>
        <end position="178"/>
    </location>
</feature>
<accession>A0A232FDV4</accession>
<feature type="region of interest" description="Disordered" evidence="4">
    <location>
        <begin position="40"/>
        <end position="179"/>
    </location>
</feature>
<comment type="caution">
    <text evidence="6">The sequence shown here is derived from an EMBL/GenBank/DDBJ whole genome shotgun (WGS) entry which is preliminary data.</text>
</comment>
<dbReference type="Pfam" id="PF16077">
    <property type="entry name" value="Spaetzle"/>
    <property type="match status" value="1"/>
</dbReference>
<feature type="compositionally biased region" description="Low complexity" evidence="4">
    <location>
        <begin position="577"/>
        <end position="614"/>
    </location>
</feature>
<dbReference type="InterPro" id="IPR032104">
    <property type="entry name" value="Spaetzle"/>
</dbReference>
<sequence length="626" mass="71206">LSLRELCYANSLSPTSVCRQTIVAFVSIDAATVEPGARHDNVELEFNGEEEDREEISTSLKVENDAGASASSNASFAEARSRLGSAADNVTREPISADATNNEEPQKEDGEKPEELPEPLELRYARPSKFRRRPYFSPPTRRSSVNRRNVYPDKPLRGSSSSLRPATRRPPDPKRAPTEAECTFFSKTVCLEAADYPMEAIMRSIRNNKDMVTALLTDFDNRDGGLSDDDDIPTSSYKTSYDNRYDKRYENRFETSNEIKRKYEFSPPYENVEEGFTCPSLVQYARPQLARAASGVWKYIINTGEHTQTLRLEKCSTPRTSCSFISENYKSSCMQVYNYHRLLTWDSKLGLHMDIFKVPTCCSCHVHGYTDLFPPHQSDPPVKAQETFPGADFATGDHHLKGSSHINKYVNSLDSAALNLFRDSYGGSSSSSDQDETQLQHSSSSRRPSIARPPRPKRPSSNVPRPFDKLPQQHAPNTRAPGYKGPRPHRPNRPFRRESAVPEVSDYSESPSNITLNRYSQAFEQDALEQPTIRLQNGGFDDEYQEHTQRRINYDYHPIIDFFKPEAQMLKSDEPMQASASSSILQQQQQQQHQQQIQYHQSQQLQQRPSQLQHADLDSWKPIFKP</sequence>
<evidence type="ECO:0000313" key="6">
    <source>
        <dbReference type="EMBL" id="OXU28639.1"/>
    </source>
</evidence>
<evidence type="ECO:0000256" key="1">
    <source>
        <dbReference type="ARBA" id="ARBA00022729"/>
    </source>
</evidence>
<dbReference type="GO" id="GO:0021556">
    <property type="term" value="P:central nervous system formation"/>
    <property type="evidence" value="ECO:0007669"/>
    <property type="project" value="TreeGrafter"/>
</dbReference>
<keyword evidence="3" id="KW-0325">Glycoprotein</keyword>
<feature type="domain" description="Spaetzle" evidence="5">
    <location>
        <begin position="277"/>
        <end position="366"/>
    </location>
</feature>
<dbReference type="STRING" id="543379.A0A232FDV4"/>
<feature type="compositionally biased region" description="Low complexity" evidence="4">
    <location>
        <begin position="442"/>
        <end position="452"/>
    </location>
</feature>
<dbReference type="SUPFAM" id="SSF57501">
    <property type="entry name" value="Cystine-knot cytokines"/>
    <property type="match status" value="1"/>
</dbReference>
<gene>
    <name evidence="6" type="ORF">TSAR_006946</name>
</gene>
<protein>
    <recommendedName>
        <fullName evidence="5">Spaetzle domain-containing protein</fullName>
    </recommendedName>
</protein>
<keyword evidence="2" id="KW-1015">Disulfide bond</keyword>